<organism evidence="1 2">
    <name type="scientific">Armillaria ostoyae</name>
    <name type="common">Armillaria root rot fungus</name>
    <dbReference type="NCBI Taxonomy" id="47428"/>
    <lineage>
        <taxon>Eukaryota</taxon>
        <taxon>Fungi</taxon>
        <taxon>Dikarya</taxon>
        <taxon>Basidiomycota</taxon>
        <taxon>Agaricomycotina</taxon>
        <taxon>Agaricomycetes</taxon>
        <taxon>Agaricomycetidae</taxon>
        <taxon>Agaricales</taxon>
        <taxon>Marasmiineae</taxon>
        <taxon>Physalacriaceae</taxon>
        <taxon>Armillaria</taxon>
    </lineage>
</organism>
<name>A0A284R821_ARMOS</name>
<evidence type="ECO:0000313" key="2">
    <source>
        <dbReference type="Proteomes" id="UP000219338"/>
    </source>
</evidence>
<dbReference type="Proteomes" id="UP000219338">
    <property type="component" value="Unassembled WGS sequence"/>
</dbReference>
<keyword evidence="2" id="KW-1185">Reference proteome</keyword>
<gene>
    <name evidence="1" type="ORF">ARMOST_08239</name>
</gene>
<dbReference type="EMBL" id="FUEG01000005">
    <property type="protein sequence ID" value="SJL04868.1"/>
    <property type="molecule type" value="Genomic_DNA"/>
</dbReference>
<sequence>MAITITLPEEHVERLVQSVSNLVTQVEMQGDASHYRALVLALMAGEQMVRDSDELDYKGAIANNEYPPHLSSLDPLLSPINAMDNDCSEDATLFGTSSTPVKVCMLSDDLPLNAETHLFNDMPSSSPLKSTSHVVNCTAIPFIPTLSSAHCLSPALQKTVSITQTSTSPIPVLSQICLLDDCGDAPPAKRTCLTETHELICPDADYDPDGSDADFNGDVIHAHLPGECEKRKGDKK</sequence>
<proteinExistence type="predicted"/>
<accession>A0A284R821</accession>
<evidence type="ECO:0000313" key="1">
    <source>
        <dbReference type="EMBL" id="SJL04868.1"/>
    </source>
</evidence>
<protein>
    <submittedName>
        <fullName evidence="1">Uncharacterized protein</fullName>
    </submittedName>
</protein>
<dbReference type="AlphaFoldDB" id="A0A284R821"/>
<reference evidence="2" key="1">
    <citation type="journal article" date="2017" name="Nat. Ecol. Evol.">
        <title>Genome expansion and lineage-specific genetic innovations in the forest pathogenic fungi Armillaria.</title>
        <authorList>
            <person name="Sipos G."/>
            <person name="Prasanna A.N."/>
            <person name="Walter M.C."/>
            <person name="O'Connor E."/>
            <person name="Balint B."/>
            <person name="Krizsan K."/>
            <person name="Kiss B."/>
            <person name="Hess J."/>
            <person name="Varga T."/>
            <person name="Slot J."/>
            <person name="Riley R."/>
            <person name="Boka B."/>
            <person name="Rigling D."/>
            <person name="Barry K."/>
            <person name="Lee J."/>
            <person name="Mihaltcheva S."/>
            <person name="LaButti K."/>
            <person name="Lipzen A."/>
            <person name="Waldron R."/>
            <person name="Moloney N.M."/>
            <person name="Sperisen C."/>
            <person name="Kredics L."/>
            <person name="Vagvoelgyi C."/>
            <person name="Patrignani A."/>
            <person name="Fitzpatrick D."/>
            <person name="Nagy I."/>
            <person name="Doyle S."/>
            <person name="Anderson J.B."/>
            <person name="Grigoriev I.V."/>
            <person name="Gueldener U."/>
            <person name="Muensterkoetter M."/>
            <person name="Nagy L.G."/>
        </authorList>
    </citation>
    <scope>NUCLEOTIDE SEQUENCE [LARGE SCALE GENOMIC DNA]</scope>
    <source>
        <strain evidence="2">C18/9</strain>
    </source>
</reference>